<evidence type="ECO:0000313" key="2">
    <source>
        <dbReference type="Proteomes" id="UP000577362"/>
    </source>
</evidence>
<dbReference type="AlphaFoldDB" id="A0A840BSM4"/>
<dbReference type="EMBL" id="JACIEN010000001">
    <property type="protein sequence ID" value="MBB4015814.1"/>
    <property type="molecule type" value="Genomic_DNA"/>
</dbReference>
<organism evidence="1 2">
    <name type="scientific">Chelatococcus caeni</name>
    <dbReference type="NCBI Taxonomy" id="1348468"/>
    <lineage>
        <taxon>Bacteria</taxon>
        <taxon>Pseudomonadati</taxon>
        <taxon>Pseudomonadota</taxon>
        <taxon>Alphaproteobacteria</taxon>
        <taxon>Hyphomicrobiales</taxon>
        <taxon>Chelatococcaceae</taxon>
        <taxon>Chelatococcus</taxon>
    </lineage>
</organism>
<gene>
    <name evidence="1" type="ORF">GGR16_000820</name>
</gene>
<evidence type="ECO:0000313" key="1">
    <source>
        <dbReference type="EMBL" id="MBB4015814.1"/>
    </source>
</evidence>
<accession>A0A840BSM4</accession>
<keyword evidence="2" id="KW-1185">Reference proteome</keyword>
<name>A0A840BSM4_9HYPH</name>
<sequence length="43" mass="4746">MADYFAMLADDIGGRPYSKAEHNRLLQAVIDRPRGSGRHSTGD</sequence>
<dbReference type="Proteomes" id="UP000577362">
    <property type="component" value="Unassembled WGS sequence"/>
</dbReference>
<comment type="caution">
    <text evidence="1">The sequence shown here is derived from an EMBL/GenBank/DDBJ whole genome shotgun (WGS) entry which is preliminary data.</text>
</comment>
<reference evidence="1 2" key="1">
    <citation type="submission" date="2020-08" db="EMBL/GenBank/DDBJ databases">
        <title>Genomic Encyclopedia of Type Strains, Phase IV (KMG-IV): sequencing the most valuable type-strain genomes for metagenomic binning, comparative biology and taxonomic classification.</title>
        <authorList>
            <person name="Goeker M."/>
        </authorList>
    </citation>
    <scope>NUCLEOTIDE SEQUENCE [LARGE SCALE GENOMIC DNA]</scope>
    <source>
        <strain evidence="1 2">DSM 103737</strain>
    </source>
</reference>
<proteinExistence type="predicted"/>
<protein>
    <submittedName>
        <fullName evidence="1">Uncharacterized protein</fullName>
    </submittedName>
</protein>
<dbReference type="RefSeq" id="WP_281380522.1">
    <property type="nucleotide sequence ID" value="NZ_JACIEN010000001.1"/>
</dbReference>